<keyword evidence="1" id="KW-0378">Hydrolase</keyword>
<dbReference type="GO" id="GO:0004386">
    <property type="term" value="F:helicase activity"/>
    <property type="evidence" value="ECO:0007669"/>
    <property type="project" value="UniProtKB-KW"/>
</dbReference>
<keyword evidence="1" id="KW-0547">Nucleotide-binding</keyword>
<keyword evidence="1" id="KW-0067">ATP-binding</keyword>
<name>A0A938B5P6_UNCTE</name>
<keyword evidence="1" id="KW-0347">Helicase</keyword>
<reference evidence="1" key="1">
    <citation type="submission" date="2019-03" db="EMBL/GenBank/DDBJ databases">
        <title>Lake Tanganyika Metagenome-Assembled Genomes (MAGs).</title>
        <authorList>
            <person name="Tran P."/>
        </authorList>
    </citation>
    <scope>NUCLEOTIDE SEQUENCE</scope>
    <source>
        <strain evidence="1">K_DeepCast_65m_m2_066</strain>
    </source>
</reference>
<evidence type="ECO:0000313" key="1">
    <source>
        <dbReference type="EMBL" id="MBM3225883.1"/>
    </source>
</evidence>
<dbReference type="EMBL" id="VGLS01000716">
    <property type="protein sequence ID" value="MBM3225883.1"/>
    <property type="molecule type" value="Genomic_DNA"/>
</dbReference>
<protein>
    <submittedName>
        <fullName evidence="1">Helicase</fullName>
    </submittedName>
</protein>
<evidence type="ECO:0000313" key="2">
    <source>
        <dbReference type="Proteomes" id="UP000712673"/>
    </source>
</evidence>
<organism evidence="1 2">
    <name type="scientific">Tectimicrobiota bacterium</name>
    <dbReference type="NCBI Taxonomy" id="2528274"/>
    <lineage>
        <taxon>Bacteria</taxon>
        <taxon>Pseudomonadati</taxon>
        <taxon>Nitrospinota/Tectimicrobiota group</taxon>
        <taxon>Candidatus Tectimicrobiota</taxon>
    </lineage>
</organism>
<comment type="caution">
    <text evidence="1">The sequence shown here is derived from an EMBL/GenBank/DDBJ whole genome shotgun (WGS) entry which is preliminary data.</text>
</comment>
<proteinExistence type="predicted"/>
<gene>
    <name evidence="1" type="ORF">FJZ47_19095</name>
</gene>
<accession>A0A938B5P6</accession>
<dbReference type="AlphaFoldDB" id="A0A938B5P6"/>
<feature type="non-terminal residue" evidence="1">
    <location>
        <position position="307"/>
    </location>
</feature>
<sequence length="307" mass="33142">MTPVDVRTQLTDALRLDLVGPGEVLGAEGEALGDAYEVLPQRPSTWYLTGFLVPLDADPEQRTDAQSSDEIDAGSDVHGLEDAVAPEPAAARVRYLPSSLGASLLVPVEATTLRILVRWGDYSARAAADDEPGPVVWVRTPREAEVVVALPLQTAQPLEYNVPTAGGLVVAVSVRPVQAQSTANGLPAGTRSVSVFLVNRRPPKPDDLRDTAFAFQAQLEIRSDRPFIPRPDLHSLDSLDWDERVADLHYRDTCECAVGHNIATEALLNDAGECWIVRTCWLPHAEVERVAPAPIPGVELSMDALGQ</sequence>
<dbReference type="Proteomes" id="UP000712673">
    <property type="component" value="Unassembled WGS sequence"/>
</dbReference>